<sequence length="88" mass="10229">MSWIGWPLPRRPIVSIPEHPPILRKSALRSASLPRRSQRSRKCSGLPVQQDHVLPSQDNKRDVQRRSAQAGRYEALASRFLPDDFRFR</sequence>
<name>Q13YR4_PARXL</name>
<accession>Q13YR4</accession>
<proteinExistence type="predicted"/>
<organism evidence="2 3">
    <name type="scientific">Paraburkholderia xenovorans (strain LB400)</name>
    <dbReference type="NCBI Taxonomy" id="266265"/>
    <lineage>
        <taxon>Bacteria</taxon>
        <taxon>Pseudomonadati</taxon>
        <taxon>Pseudomonadota</taxon>
        <taxon>Betaproteobacteria</taxon>
        <taxon>Burkholderiales</taxon>
        <taxon>Burkholderiaceae</taxon>
        <taxon>Paraburkholderia</taxon>
    </lineage>
</organism>
<evidence type="ECO:0000313" key="3">
    <source>
        <dbReference type="Proteomes" id="UP000001817"/>
    </source>
</evidence>
<evidence type="ECO:0000256" key="1">
    <source>
        <dbReference type="SAM" id="MobiDB-lite"/>
    </source>
</evidence>
<reference evidence="2 3" key="1">
    <citation type="journal article" date="2006" name="Proc. Natl. Acad. Sci. U.S.A.">
        <title>Burkholderia xenovorans LB400 harbors a multi-replicon, 9.73-Mbp genome shaped for versatility.</title>
        <authorList>
            <person name="Chain P.S."/>
            <person name="Denef V.J."/>
            <person name="Konstantinidis K.T."/>
            <person name="Vergez L.M."/>
            <person name="Agullo L."/>
            <person name="Reyes V.L."/>
            <person name="Hauser L."/>
            <person name="Cordova M."/>
            <person name="Gomez L."/>
            <person name="Gonzalez M."/>
            <person name="Land M."/>
            <person name="Lao V."/>
            <person name="Larimer F."/>
            <person name="LiPuma J.J."/>
            <person name="Mahenthiralingam E."/>
            <person name="Malfatti S.A."/>
            <person name="Marx C.J."/>
            <person name="Parnell J.J."/>
            <person name="Ramette A."/>
            <person name="Richardson P."/>
            <person name="Seeger M."/>
            <person name="Smith D."/>
            <person name="Spilker T."/>
            <person name="Sul W.J."/>
            <person name="Tsoi T.V."/>
            <person name="Ulrich L.E."/>
            <person name="Zhulin I.B."/>
            <person name="Tiedje J.M."/>
        </authorList>
    </citation>
    <scope>NUCLEOTIDE SEQUENCE [LARGE SCALE GENOMIC DNA]</scope>
    <source>
        <strain evidence="2 3">LB400</strain>
    </source>
</reference>
<evidence type="ECO:0000313" key="2">
    <source>
        <dbReference type="EMBL" id="ABE30775.1"/>
    </source>
</evidence>
<dbReference type="EMBL" id="CP000270">
    <property type="protein sequence ID" value="ABE30775.1"/>
    <property type="molecule type" value="Genomic_DNA"/>
</dbReference>
<gene>
    <name evidence="2" type="ORF">Bxe_A2194</name>
</gene>
<protein>
    <submittedName>
        <fullName evidence="2">Uncharacterized protein</fullName>
    </submittedName>
</protein>
<dbReference type="STRING" id="266265.Bxe_A2194"/>
<feature type="region of interest" description="Disordered" evidence="1">
    <location>
        <begin position="27"/>
        <end position="69"/>
    </location>
</feature>
<dbReference type="KEGG" id="bxe:Bxe_A2194"/>
<dbReference type="AlphaFoldDB" id="Q13YR4"/>
<keyword evidence="3" id="KW-1185">Reference proteome</keyword>
<dbReference type="Proteomes" id="UP000001817">
    <property type="component" value="Chromosome 1"/>
</dbReference>